<dbReference type="AlphaFoldDB" id="A0A8J7W7U2"/>
<protein>
    <recommendedName>
        <fullName evidence="4">DUF4386 family protein</fullName>
    </recommendedName>
</protein>
<feature type="transmembrane region" description="Helical" evidence="1">
    <location>
        <begin position="21"/>
        <end position="44"/>
    </location>
</feature>
<evidence type="ECO:0008006" key="4">
    <source>
        <dbReference type="Google" id="ProtNLM"/>
    </source>
</evidence>
<keyword evidence="1" id="KW-1133">Transmembrane helix</keyword>
<gene>
    <name evidence="2" type="ORF">KCX82_22365</name>
</gene>
<sequence length="247" mass="26721">MTITMCKSDAAHKADSGWNRIYKLGGIAALIAFTLFLLDIIISFGGGDVDPNTLTAVDWYAIYENNRLFGLRMLGFINVISLTVTIPLYLAIYALHKESYKVYATLTIILYLIGTAIYLSNNAAIPMSVLGSKYFAAATVSQRELLAAAGEAILAKGADFTPGSFIGFILTEAAGIFFSLIMLGGGIFSGKTAWAGILGFTLLTVFTVWVTFVSGYFQIAMITAMFGGIFSLAWHLLTARRLLQLSQ</sequence>
<feature type="transmembrane region" description="Helical" evidence="1">
    <location>
        <begin position="165"/>
        <end position="185"/>
    </location>
</feature>
<feature type="transmembrane region" description="Helical" evidence="1">
    <location>
        <begin position="216"/>
        <end position="237"/>
    </location>
</feature>
<dbReference type="RefSeq" id="WP_227020700.1">
    <property type="nucleotide sequence ID" value="NZ_JAGSND010000038.1"/>
</dbReference>
<comment type="caution">
    <text evidence="2">The sequence shown here is derived from an EMBL/GenBank/DDBJ whole genome shotgun (WGS) entry which is preliminary data.</text>
</comment>
<reference evidence="2" key="1">
    <citation type="submission" date="2021-04" db="EMBL/GenBank/DDBJ databases">
        <title>Sinoanaerobacter chloroacetimidivorans sp. nov., an obligate anaerobic bacterium isolated from anaerobic sludge.</title>
        <authorList>
            <person name="Bao Y."/>
        </authorList>
    </citation>
    <scope>NUCLEOTIDE SEQUENCE</scope>
    <source>
        <strain evidence="2">BAD-6</strain>
    </source>
</reference>
<organism evidence="2 3">
    <name type="scientific">Sinanaerobacter chloroacetimidivorans</name>
    <dbReference type="NCBI Taxonomy" id="2818044"/>
    <lineage>
        <taxon>Bacteria</taxon>
        <taxon>Bacillati</taxon>
        <taxon>Bacillota</taxon>
        <taxon>Clostridia</taxon>
        <taxon>Peptostreptococcales</taxon>
        <taxon>Anaerovoracaceae</taxon>
        <taxon>Sinanaerobacter</taxon>
    </lineage>
</organism>
<dbReference type="Proteomes" id="UP000675664">
    <property type="component" value="Unassembled WGS sequence"/>
</dbReference>
<proteinExistence type="predicted"/>
<accession>A0A8J7W7U2</accession>
<evidence type="ECO:0000313" key="2">
    <source>
        <dbReference type="EMBL" id="MBR0600618.1"/>
    </source>
</evidence>
<reference evidence="2" key="2">
    <citation type="submission" date="2021-04" db="EMBL/GenBank/DDBJ databases">
        <authorList>
            <person name="Liu J."/>
        </authorList>
    </citation>
    <scope>NUCLEOTIDE SEQUENCE</scope>
    <source>
        <strain evidence="2">BAD-6</strain>
    </source>
</reference>
<keyword evidence="1" id="KW-0812">Transmembrane</keyword>
<feature type="transmembrane region" description="Helical" evidence="1">
    <location>
        <begin position="102"/>
        <end position="120"/>
    </location>
</feature>
<feature type="transmembrane region" description="Helical" evidence="1">
    <location>
        <begin position="73"/>
        <end position="95"/>
    </location>
</feature>
<name>A0A8J7W7U2_9FIRM</name>
<evidence type="ECO:0000313" key="3">
    <source>
        <dbReference type="Proteomes" id="UP000675664"/>
    </source>
</evidence>
<keyword evidence="3" id="KW-1185">Reference proteome</keyword>
<keyword evidence="1" id="KW-0472">Membrane</keyword>
<feature type="transmembrane region" description="Helical" evidence="1">
    <location>
        <begin position="192"/>
        <end position="210"/>
    </location>
</feature>
<evidence type="ECO:0000256" key="1">
    <source>
        <dbReference type="SAM" id="Phobius"/>
    </source>
</evidence>
<dbReference type="EMBL" id="JAGSND010000038">
    <property type="protein sequence ID" value="MBR0600618.1"/>
    <property type="molecule type" value="Genomic_DNA"/>
</dbReference>